<reference evidence="1 2" key="1">
    <citation type="submission" date="2024-02" db="EMBL/GenBank/DDBJ databases">
        <title>Herpetosiphon gulosus NBRC 112829.</title>
        <authorList>
            <person name="Ichikawa N."/>
            <person name="Katano-Makiyama Y."/>
            <person name="Hidaka K."/>
        </authorList>
    </citation>
    <scope>NUCLEOTIDE SEQUENCE [LARGE SCALE GENOMIC DNA]</scope>
    <source>
        <strain evidence="1 2">NBRC 112829</strain>
    </source>
</reference>
<dbReference type="EMBL" id="BAABRU010000004">
    <property type="protein sequence ID" value="GAA5527400.1"/>
    <property type="molecule type" value="Genomic_DNA"/>
</dbReference>
<dbReference type="Proteomes" id="UP001428290">
    <property type="component" value="Unassembled WGS sequence"/>
</dbReference>
<accession>A0ABP9WW81</accession>
<gene>
    <name evidence="1" type="ORF">Hgul01_01186</name>
</gene>
<organism evidence="1 2">
    <name type="scientific">Herpetosiphon gulosus</name>
    <dbReference type="NCBI Taxonomy" id="1973496"/>
    <lineage>
        <taxon>Bacteria</taxon>
        <taxon>Bacillati</taxon>
        <taxon>Chloroflexota</taxon>
        <taxon>Chloroflexia</taxon>
        <taxon>Herpetosiphonales</taxon>
        <taxon>Herpetosiphonaceae</taxon>
        <taxon>Herpetosiphon</taxon>
    </lineage>
</organism>
<evidence type="ECO:0000313" key="1">
    <source>
        <dbReference type="EMBL" id="GAA5527400.1"/>
    </source>
</evidence>
<keyword evidence="2" id="KW-1185">Reference proteome</keyword>
<evidence type="ECO:0000313" key="2">
    <source>
        <dbReference type="Proteomes" id="UP001428290"/>
    </source>
</evidence>
<proteinExistence type="predicted"/>
<protein>
    <submittedName>
        <fullName evidence="1">Uncharacterized protein</fullName>
    </submittedName>
</protein>
<sequence length="49" mass="5536">MKPRQPQAAMLGLVLSPTESFWKMRGGAQTYLSMVTYSLSSTDERFFCS</sequence>
<name>A0ABP9WW81_9CHLR</name>
<comment type="caution">
    <text evidence="1">The sequence shown here is derived from an EMBL/GenBank/DDBJ whole genome shotgun (WGS) entry which is preliminary data.</text>
</comment>